<feature type="compositionally biased region" description="Low complexity" evidence="1">
    <location>
        <begin position="278"/>
        <end position="290"/>
    </location>
</feature>
<feature type="compositionally biased region" description="Basic residues" evidence="1">
    <location>
        <begin position="294"/>
        <end position="303"/>
    </location>
</feature>
<keyword evidence="3" id="KW-1185">Reference proteome</keyword>
<dbReference type="EMBL" id="JACAZF010000007">
    <property type="protein sequence ID" value="KAF7299061.1"/>
    <property type="molecule type" value="Genomic_DNA"/>
</dbReference>
<feature type="compositionally biased region" description="Basic and acidic residues" evidence="1">
    <location>
        <begin position="1"/>
        <end position="16"/>
    </location>
</feature>
<feature type="compositionally biased region" description="Polar residues" evidence="1">
    <location>
        <begin position="44"/>
        <end position="59"/>
    </location>
</feature>
<dbReference type="RefSeq" id="XP_037218449.1">
    <property type="nucleotide sequence ID" value="XM_037365207.1"/>
</dbReference>
<organism evidence="2 3">
    <name type="scientific">Mycena indigotica</name>
    <dbReference type="NCBI Taxonomy" id="2126181"/>
    <lineage>
        <taxon>Eukaryota</taxon>
        <taxon>Fungi</taxon>
        <taxon>Dikarya</taxon>
        <taxon>Basidiomycota</taxon>
        <taxon>Agaricomycotina</taxon>
        <taxon>Agaricomycetes</taxon>
        <taxon>Agaricomycetidae</taxon>
        <taxon>Agaricales</taxon>
        <taxon>Marasmiineae</taxon>
        <taxon>Mycenaceae</taxon>
        <taxon>Mycena</taxon>
    </lineage>
</organism>
<reference evidence="2" key="1">
    <citation type="submission" date="2020-05" db="EMBL/GenBank/DDBJ databases">
        <title>Mycena genomes resolve the evolution of fungal bioluminescence.</title>
        <authorList>
            <person name="Tsai I.J."/>
        </authorList>
    </citation>
    <scope>NUCLEOTIDE SEQUENCE</scope>
    <source>
        <strain evidence="2">171206Taipei</strain>
    </source>
</reference>
<gene>
    <name evidence="2" type="ORF">MIND_00854400</name>
</gene>
<comment type="caution">
    <text evidence="2">The sequence shown here is derived from an EMBL/GenBank/DDBJ whole genome shotgun (WGS) entry which is preliminary data.</text>
</comment>
<feature type="compositionally biased region" description="Low complexity" evidence="1">
    <location>
        <begin position="444"/>
        <end position="459"/>
    </location>
</feature>
<protein>
    <submittedName>
        <fullName evidence="2">Uncharacterized protein</fullName>
    </submittedName>
</protein>
<dbReference type="GeneID" id="59347723"/>
<dbReference type="OrthoDB" id="3367070at2759"/>
<feature type="compositionally biased region" description="Polar residues" evidence="1">
    <location>
        <begin position="136"/>
        <end position="151"/>
    </location>
</feature>
<evidence type="ECO:0000256" key="1">
    <source>
        <dbReference type="SAM" id="MobiDB-lite"/>
    </source>
</evidence>
<dbReference type="Proteomes" id="UP000636479">
    <property type="component" value="Unassembled WGS sequence"/>
</dbReference>
<feature type="region of interest" description="Disordered" evidence="1">
    <location>
        <begin position="266"/>
        <end position="383"/>
    </location>
</feature>
<dbReference type="AlphaFoldDB" id="A0A8H6SGH2"/>
<evidence type="ECO:0000313" key="2">
    <source>
        <dbReference type="EMBL" id="KAF7299061.1"/>
    </source>
</evidence>
<feature type="compositionally biased region" description="Low complexity" evidence="1">
    <location>
        <begin position="75"/>
        <end position="100"/>
    </location>
</feature>
<name>A0A8H6SGH2_9AGAR</name>
<evidence type="ECO:0000313" key="3">
    <source>
        <dbReference type="Proteomes" id="UP000636479"/>
    </source>
</evidence>
<sequence length="615" mass="65924">MGFFTSRKDEPKENTHFRPPIPVETGFKSLRSRLQGYGRKRDSPQTMFSQPSSVAQTLSPPIATPIANRQLQLKLSSSSPALRNPNPAPNNNSKPAKSSNGSMAANANRRSMQPPSSSPESTDTRNPASRSRALGTKTSSSSLITPPKQSDNITATLAQRLNELAVANSEGLLDDDEYRLLRQDLFERFTSTNVVPTETPVVPIASHQRSVRISTATTGKRPSIDSARVSISTSSNFVIDRPTTSYAPSTNSRSSISGVASLFRRATGRQSSSRDDASSVYSSTSAVGESAATRIKRLSKKKSNSSLNTDRGDAVSISSRRTGTSLASPVEPSGTAPSVRSIRKLPMPPSSFPTRLPGVESRYAGMSADPPPTPGADDPESAQALRKEIQAVEAEARRLLDAFNGLELSTLTKHRRTSAMGPRDSVATLIPGQSHQHSLNVSDTASMRSATSAGTSASRTSRHKAKGPMSMHGYSSRSDSGYATSSLRGGTLDRKNSVSSMGSSRLGIGPRRAASDGTTNHHSGGLAPPVPPLPLGMSLGPSSTSTTSLVRSTMGVVHEDEPILTVDLDEERAFGQEMDDLRRRREEVAGRYETRLEYLRAKLRGAELHEKLMSR</sequence>
<feature type="compositionally biased region" description="Polar residues" evidence="1">
    <location>
        <begin position="473"/>
        <end position="488"/>
    </location>
</feature>
<feature type="region of interest" description="Disordered" evidence="1">
    <location>
        <begin position="1"/>
        <end position="151"/>
    </location>
</feature>
<feature type="compositionally biased region" description="Polar residues" evidence="1">
    <location>
        <begin position="101"/>
        <end position="129"/>
    </location>
</feature>
<feature type="compositionally biased region" description="Polar residues" evidence="1">
    <location>
        <begin position="431"/>
        <end position="443"/>
    </location>
</feature>
<feature type="region of interest" description="Disordered" evidence="1">
    <location>
        <begin position="429"/>
        <end position="527"/>
    </location>
</feature>
<proteinExistence type="predicted"/>
<accession>A0A8H6SGH2</accession>
<feature type="compositionally biased region" description="Polar residues" evidence="1">
    <location>
        <begin position="316"/>
        <end position="327"/>
    </location>
</feature>